<dbReference type="CDD" id="cd01949">
    <property type="entry name" value="GGDEF"/>
    <property type="match status" value="1"/>
</dbReference>
<sequence length="967" mass="105261">MSEKVLLWVALYLMPFAAAVFAACALLFWEPVYDLGSVEPVKFKVLRDDGGVLSAAQATERLKGTPQINQVETRLSEAPFWVSFQAEPAGPGLAPVIVLPSRHATRLECWNQLTGESLGVADRERSGSQIRTALGGFHLDGLRGEVLCRVESSGPARLTVQRWDAAGLAEAQRKFERNSGVIDGGVGILAVFVLMVAFVFRDTLIAVFAVWLVANMRMAALSAGWDTQILEHAIPADWLGTIRAVTMSSFYALTIAVFGRLFKRELQLVGGRWAIRYLDWSAIPLLILAAVLPYQRFLPIAWVAGFLAVSVTGFLLYRILRFAGSFIAICYAFSLAVILGGTLLEVVAAALGIRGVTGSVNSVTAAVFSSLLAALTITEYIRREHQERVVAQAELQHIYDVIPVGLFTLNRHGEFQKTNPALVTMLGGHAEADQNVAWERCFQPGAWRTLDQALAVSGVAEIELSGVPNGGGSARRYLVKAVRAGGLIEGSLQDITERHQATETLRYLSEFDALTEVLNRRGIEGVALMALERCSPEKPLAVAYLDLDRFKLINDLFGHAVGDDVLRQICERLAWPIKQHRLGRVGGDEFLVIMEDTNIAQANLICQNIVDVVAGRSFESGGKGFRVGVSIGLVELLAPTNLKEVISTTDRACRLAKATGSGVRVFEAGSQVLSEYRRELGLIGRFGADRPPDGLFLVMQPILSLRAPGQSLNFEMLLRLRDPDGSIVPAGTIVGAAENSGRITLVDRWVLATTLAWLERNKNRLAKTRFVSMNLSGASLSDEVFIREAFEMLSNCPAAMDRLCLEVTESVALRDTGSTRDFIDRVRRTGIRVALDDFGAGYTSFSYLKALPADALKIDGSFVRDAASHPGSLAIIEAIAKLAHNFGMQTIAEWAEDLPTLEALALAGIDHVQGYVVSRPVSEDQLLHVDSAVDLIQDPKVAEFVLNFARMRLAGSPSADSPTWSLH</sequence>
<dbReference type="Pfam" id="PF00563">
    <property type="entry name" value="EAL"/>
    <property type="match status" value="1"/>
</dbReference>
<organism evidence="4 5">
    <name type="scientific">Candidatus Dechloromonas phosphorivorans</name>
    <dbReference type="NCBI Taxonomy" id="2899244"/>
    <lineage>
        <taxon>Bacteria</taxon>
        <taxon>Pseudomonadati</taxon>
        <taxon>Pseudomonadota</taxon>
        <taxon>Betaproteobacteria</taxon>
        <taxon>Rhodocyclales</taxon>
        <taxon>Azonexaceae</taxon>
        <taxon>Dechloromonas</taxon>
    </lineage>
</organism>
<dbReference type="SMART" id="SM00052">
    <property type="entry name" value="EAL"/>
    <property type="match status" value="1"/>
</dbReference>
<accession>A0A9D7LK94</accession>
<dbReference type="SMART" id="SM00267">
    <property type="entry name" value="GGDEF"/>
    <property type="match status" value="1"/>
</dbReference>
<dbReference type="InterPro" id="IPR000160">
    <property type="entry name" value="GGDEF_dom"/>
</dbReference>
<dbReference type="InterPro" id="IPR029787">
    <property type="entry name" value="Nucleotide_cyclase"/>
</dbReference>
<keyword evidence="1" id="KW-1133">Transmembrane helix</keyword>
<dbReference type="PROSITE" id="PS50883">
    <property type="entry name" value="EAL"/>
    <property type="match status" value="1"/>
</dbReference>
<dbReference type="SUPFAM" id="SSF141868">
    <property type="entry name" value="EAL domain-like"/>
    <property type="match status" value="1"/>
</dbReference>
<evidence type="ECO:0000259" key="3">
    <source>
        <dbReference type="PROSITE" id="PS50887"/>
    </source>
</evidence>
<feature type="transmembrane region" description="Helical" evidence="1">
    <location>
        <begin position="329"/>
        <end position="353"/>
    </location>
</feature>
<dbReference type="SUPFAM" id="SSF55073">
    <property type="entry name" value="Nucleotide cyclase"/>
    <property type="match status" value="1"/>
</dbReference>
<name>A0A9D7LK94_9RHOO</name>
<dbReference type="InterPro" id="IPR043128">
    <property type="entry name" value="Rev_trsase/Diguanyl_cyclase"/>
</dbReference>
<dbReference type="InterPro" id="IPR035919">
    <property type="entry name" value="EAL_sf"/>
</dbReference>
<dbReference type="PANTHER" id="PTHR44757">
    <property type="entry name" value="DIGUANYLATE CYCLASE DGCP"/>
    <property type="match status" value="1"/>
</dbReference>
<dbReference type="Proteomes" id="UP000808146">
    <property type="component" value="Unassembled WGS sequence"/>
</dbReference>
<feature type="domain" description="GGDEF" evidence="3">
    <location>
        <begin position="538"/>
        <end position="668"/>
    </location>
</feature>
<dbReference type="PANTHER" id="PTHR44757:SF2">
    <property type="entry name" value="BIOFILM ARCHITECTURE MAINTENANCE PROTEIN MBAA"/>
    <property type="match status" value="1"/>
</dbReference>
<dbReference type="CDD" id="cd01948">
    <property type="entry name" value="EAL"/>
    <property type="match status" value="1"/>
</dbReference>
<dbReference type="Gene3D" id="3.30.450.20">
    <property type="entry name" value="PAS domain"/>
    <property type="match status" value="1"/>
</dbReference>
<feature type="transmembrane region" description="Helical" evidence="1">
    <location>
        <begin position="274"/>
        <end position="294"/>
    </location>
</feature>
<dbReference type="PROSITE" id="PS50887">
    <property type="entry name" value="GGDEF"/>
    <property type="match status" value="1"/>
</dbReference>
<reference evidence="5" key="1">
    <citation type="journal article" date="2021" name="Nat. Commun.">
        <title>Connecting structure to function with the recovery of over 1000 high-quality metagenome-assembled genomes from activated sludge using long-read sequencing.</title>
        <authorList>
            <person name="Singleton C.M."/>
            <person name="Petriglieri F."/>
            <person name="Kristensen J.M."/>
            <person name="Kirkegaard R.H."/>
            <person name="Michaelsen T.Y."/>
            <person name="Andersen M.H."/>
            <person name="Kondrotaite Z."/>
            <person name="Karst S.M."/>
            <person name="Dueholm M.S."/>
            <person name="Nielsen P.H."/>
            <person name="Albertsen M."/>
        </authorList>
    </citation>
    <scope>NUCLEOTIDE SEQUENCE [LARGE SCALE GENOMIC DNA]</scope>
</reference>
<dbReference type="AlphaFoldDB" id="A0A9D7LK94"/>
<comment type="caution">
    <text evidence="4">The sequence shown here is derived from an EMBL/GenBank/DDBJ whole genome shotgun (WGS) entry which is preliminary data.</text>
</comment>
<dbReference type="PROSITE" id="PS51257">
    <property type="entry name" value="PROKAR_LIPOPROTEIN"/>
    <property type="match status" value="1"/>
</dbReference>
<dbReference type="Pfam" id="PF00990">
    <property type="entry name" value="GGDEF"/>
    <property type="match status" value="1"/>
</dbReference>
<evidence type="ECO:0000313" key="4">
    <source>
        <dbReference type="EMBL" id="MBK8889186.1"/>
    </source>
</evidence>
<protein>
    <submittedName>
        <fullName evidence="4">EAL domain-containing protein</fullName>
    </submittedName>
</protein>
<dbReference type="Gene3D" id="3.30.70.270">
    <property type="match status" value="1"/>
</dbReference>
<dbReference type="InterPro" id="IPR001633">
    <property type="entry name" value="EAL_dom"/>
</dbReference>
<dbReference type="InterPro" id="IPR052155">
    <property type="entry name" value="Biofilm_reg_signaling"/>
</dbReference>
<dbReference type="Gene3D" id="3.20.20.450">
    <property type="entry name" value="EAL domain"/>
    <property type="match status" value="1"/>
</dbReference>
<proteinExistence type="predicted"/>
<keyword evidence="1" id="KW-0472">Membrane</keyword>
<evidence type="ECO:0000256" key="1">
    <source>
        <dbReference type="SAM" id="Phobius"/>
    </source>
</evidence>
<feature type="domain" description="EAL" evidence="2">
    <location>
        <begin position="677"/>
        <end position="934"/>
    </location>
</feature>
<dbReference type="NCBIfam" id="TIGR00254">
    <property type="entry name" value="GGDEF"/>
    <property type="match status" value="1"/>
</dbReference>
<dbReference type="EMBL" id="JADKBR010000001">
    <property type="protein sequence ID" value="MBK8889186.1"/>
    <property type="molecule type" value="Genomic_DNA"/>
</dbReference>
<evidence type="ECO:0000313" key="5">
    <source>
        <dbReference type="Proteomes" id="UP000808146"/>
    </source>
</evidence>
<feature type="transmembrane region" description="Helical" evidence="1">
    <location>
        <begin position="6"/>
        <end position="29"/>
    </location>
</feature>
<feature type="transmembrane region" description="Helical" evidence="1">
    <location>
        <begin position="181"/>
        <end position="214"/>
    </location>
</feature>
<gene>
    <name evidence="4" type="ORF">IPN75_01795</name>
</gene>
<feature type="transmembrane region" description="Helical" evidence="1">
    <location>
        <begin position="300"/>
        <end position="317"/>
    </location>
</feature>
<feature type="transmembrane region" description="Helical" evidence="1">
    <location>
        <begin position="242"/>
        <end position="262"/>
    </location>
</feature>
<evidence type="ECO:0000259" key="2">
    <source>
        <dbReference type="PROSITE" id="PS50883"/>
    </source>
</evidence>
<keyword evidence="1" id="KW-0812">Transmembrane</keyword>